<keyword evidence="3" id="KW-0560">Oxidoreductase</keyword>
<dbReference type="PRINTS" id="PR00069">
    <property type="entry name" value="ALDKETRDTASE"/>
</dbReference>
<dbReference type="FunFam" id="3.20.20.100:FF:000002">
    <property type="entry name" value="2,5-diketo-D-gluconic acid reductase A"/>
    <property type="match status" value="1"/>
</dbReference>
<protein>
    <recommendedName>
        <fullName evidence="7">NADP-dependent oxidoreductase domain-containing protein</fullName>
    </recommendedName>
</protein>
<dbReference type="PANTHER" id="PTHR43827:SF3">
    <property type="entry name" value="NADP-DEPENDENT OXIDOREDUCTASE DOMAIN-CONTAINING PROTEIN"/>
    <property type="match status" value="1"/>
</dbReference>
<dbReference type="EMBL" id="CAJFCW020000004">
    <property type="protein sequence ID" value="CAG9113259.1"/>
    <property type="molecule type" value="Genomic_DNA"/>
</dbReference>
<keyword evidence="2" id="KW-0521">NADP</keyword>
<feature type="site" description="Lowers pKa of active site Tyr" evidence="6">
    <location>
        <position position="80"/>
    </location>
</feature>
<dbReference type="Pfam" id="PF00248">
    <property type="entry name" value="Aldo_ket_red"/>
    <property type="match status" value="1"/>
</dbReference>
<dbReference type="PIRSF" id="PIRSF000097">
    <property type="entry name" value="AKR"/>
    <property type="match status" value="1"/>
</dbReference>
<gene>
    <name evidence="8" type="ORF">BOKJ2_LOCUS8797</name>
</gene>
<dbReference type="PROSITE" id="PS00062">
    <property type="entry name" value="ALDOKETO_REDUCTASE_2"/>
    <property type="match status" value="1"/>
</dbReference>
<dbReference type="PANTHER" id="PTHR43827">
    <property type="entry name" value="2,5-DIKETO-D-GLUCONIC ACID REDUCTASE"/>
    <property type="match status" value="1"/>
</dbReference>
<evidence type="ECO:0000256" key="1">
    <source>
        <dbReference type="ARBA" id="ARBA00007905"/>
    </source>
</evidence>
<evidence type="ECO:0000313" key="8">
    <source>
        <dbReference type="EMBL" id="CAD5220144.1"/>
    </source>
</evidence>
<dbReference type="OrthoDB" id="416253at2759"/>
<dbReference type="Proteomes" id="UP000614601">
    <property type="component" value="Unassembled WGS sequence"/>
</dbReference>
<comment type="similarity">
    <text evidence="1">Belongs to the aldo/keto reductase family.</text>
</comment>
<dbReference type="Proteomes" id="UP000783686">
    <property type="component" value="Unassembled WGS sequence"/>
</dbReference>
<evidence type="ECO:0000259" key="7">
    <source>
        <dbReference type="Pfam" id="PF00248"/>
    </source>
</evidence>
<dbReference type="InterPro" id="IPR023210">
    <property type="entry name" value="NADP_OxRdtase_dom"/>
</dbReference>
<dbReference type="InterPro" id="IPR018170">
    <property type="entry name" value="Aldo/ket_reductase_CS"/>
</dbReference>
<organism evidence="8 9">
    <name type="scientific">Bursaphelenchus okinawaensis</name>
    <dbReference type="NCBI Taxonomy" id="465554"/>
    <lineage>
        <taxon>Eukaryota</taxon>
        <taxon>Metazoa</taxon>
        <taxon>Ecdysozoa</taxon>
        <taxon>Nematoda</taxon>
        <taxon>Chromadorea</taxon>
        <taxon>Rhabditida</taxon>
        <taxon>Tylenchina</taxon>
        <taxon>Tylenchomorpha</taxon>
        <taxon>Aphelenchoidea</taxon>
        <taxon>Aphelenchoididae</taxon>
        <taxon>Bursaphelenchus</taxon>
    </lineage>
</organism>
<evidence type="ECO:0000256" key="2">
    <source>
        <dbReference type="ARBA" id="ARBA00022857"/>
    </source>
</evidence>
<dbReference type="EMBL" id="CAJFDH010000004">
    <property type="protein sequence ID" value="CAD5220144.1"/>
    <property type="molecule type" value="Genomic_DNA"/>
</dbReference>
<feature type="domain" description="NADP-dependent oxidoreductase" evidence="7">
    <location>
        <begin position="18"/>
        <end position="273"/>
    </location>
</feature>
<feature type="active site" description="Proton donor" evidence="4">
    <location>
        <position position="51"/>
    </location>
</feature>
<evidence type="ECO:0000256" key="4">
    <source>
        <dbReference type="PIRSR" id="PIRSR000097-1"/>
    </source>
</evidence>
<name>A0A811KXG4_9BILA</name>
<evidence type="ECO:0000256" key="3">
    <source>
        <dbReference type="ARBA" id="ARBA00023002"/>
    </source>
</evidence>
<reference evidence="8" key="1">
    <citation type="submission" date="2020-09" db="EMBL/GenBank/DDBJ databases">
        <authorList>
            <person name="Kikuchi T."/>
        </authorList>
    </citation>
    <scope>NUCLEOTIDE SEQUENCE</scope>
    <source>
        <strain evidence="8">SH1</strain>
    </source>
</reference>
<accession>A0A811KXG4</accession>
<keyword evidence="9" id="KW-1185">Reference proteome</keyword>
<evidence type="ECO:0000256" key="5">
    <source>
        <dbReference type="PIRSR" id="PIRSR000097-2"/>
    </source>
</evidence>
<evidence type="ECO:0000313" key="9">
    <source>
        <dbReference type="Proteomes" id="UP000614601"/>
    </source>
</evidence>
<dbReference type="InterPro" id="IPR020471">
    <property type="entry name" value="AKR"/>
</dbReference>
<sequence>MASPFVQLNSGHSFPLIGFGTDKIYDQEAMNQAISAALKVGYRGFDTAKVYGNEGILSNALKDLLPQFNLTRQDIYITTKVLPFTDESDIRKLIDESLDLFEYIDLMMVHYPKTNEYANEAPENAEGREKTWKVLEDYCNQKKIRSIGVSNFEIKHLEEMKKYSNVMPAVNQVEFHPHFQRKELHDYCNKEGVFFQAFSSLGRFNPVLLEDETVKQIATKHDVPVTSVLLAFALCQNVGIIPKSQNPDRIASNLKAMEVKLDQKDLEDLKSLDINQNYIKRCTGWLVL</sequence>
<feature type="binding site" evidence="5">
    <location>
        <position position="110"/>
    </location>
    <ligand>
        <name>substrate</name>
    </ligand>
</feature>
<proteinExistence type="inferred from homology"/>
<dbReference type="InterPro" id="IPR036812">
    <property type="entry name" value="NAD(P)_OxRdtase_dom_sf"/>
</dbReference>
<dbReference type="AlphaFoldDB" id="A0A811KXG4"/>
<dbReference type="Gene3D" id="3.20.20.100">
    <property type="entry name" value="NADP-dependent oxidoreductase domain"/>
    <property type="match status" value="1"/>
</dbReference>
<evidence type="ECO:0000256" key="6">
    <source>
        <dbReference type="PIRSR" id="PIRSR000097-3"/>
    </source>
</evidence>
<dbReference type="GO" id="GO:0016616">
    <property type="term" value="F:oxidoreductase activity, acting on the CH-OH group of donors, NAD or NADP as acceptor"/>
    <property type="evidence" value="ECO:0007669"/>
    <property type="project" value="UniProtKB-ARBA"/>
</dbReference>
<comment type="caution">
    <text evidence="8">The sequence shown here is derived from an EMBL/GenBank/DDBJ whole genome shotgun (WGS) entry which is preliminary data.</text>
</comment>
<dbReference type="SUPFAM" id="SSF51430">
    <property type="entry name" value="NAD(P)-linked oxidoreductase"/>
    <property type="match status" value="1"/>
</dbReference>